<evidence type="ECO:0000256" key="3">
    <source>
        <dbReference type="ARBA" id="ARBA00022676"/>
    </source>
</evidence>
<dbReference type="AlphaFoldDB" id="A0AA36CGN4"/>
<evidence type="ECO:0000256" key="4">
    <source>
        <dbReference type="ARBA" id="ARBA00022679"/>
    </source>
</evidence>
<evidence type="ECO:0000256" key="2">
    <source>
        <dbReference type="ARBA" id="ARBA00007647"/>
    </source>
</evidence>
<comment type="caution">
    <text evidence="7">The sequence shown here is derived from an EMBL/GenBank/DDBJ whole genome shotgun (WGS) entry which is preliminary data.</text>
</comment>
<dbReference type="PANTHER" id="PTHR47024">
    <property type="entry name" value="BIOFILM ABSENT ON HEAD (AFTER YERSINIA EXPOSURE)-RELATED"/>
    <property type="match status" value="1"/>
</dbReference>
<keyword evidence="3 6" id="KW-0328">Glycosyltransferase</keyword>
<dbReference type="InterPro" id="IPR008166">
    <property type="entry name" value="Glyco_transf_92"/>
</dbReference>
<accession>A0AA36CGN4</accession>
<name>A0AA36CGN4_9BILA</name>
<evidence type="ECO:0000256" key="1">
    <source>
        <dbReference type="ARBA" id="ARBA00004167"/>
    </source>
</evidence>
<dbReference type="GO" id="GO:0016020">
    <property type="term" value="C:membrane"/>
    <property type="evidence" value="ECO:0007669"/>
    <property type="project" value="UniProtKB-SubCell"/>
</dbReference>
<evidence type="ECO:0000313" key="7">
    <source>
        <dbReference type="EMBL" id="CAJ0568679.1"/>
    </source>
</evidence>
<protein>
    <recommendedName>
        <fullName evidence="6">Glycosyltransferase family 92 protein</fullName>
        <ecNumber evidence="6">2.4.1.-</ecNumber>
    </recommendedName>
</protein>
<dbReference type="Proteomes" id="UP001177023">
    <property type="component" value="Unassembled WGS sequence"/>
</dbReference>
<dbReference type="PANTHER" id="PTHR47024:SF1">
    <property type="entry name" value="GLYCOSYLTRANSFERASE FAMILY 92 PROTEIN"/>
    <property type="match status" value="1"/>
</dbReference>
<organism evidence="7 8">
    <name type="scientific">Mesorhabditis spiculigera</name>
    <dbReference type="NCBI Taxonomy" id="96644"/>
    <lineage>
        <taxon>Eukaryota</taxon>
        <taxon>Metazoa</taxon>
        <taxon>Ecdysozoa</taxon>
        <taxon>Nematoda</taxon>
        <taxon>Chromadorea</taxon>
        <taxon>Rhabditida</taxon>
        <taxon>Rhabditina</taxon>
        <taxon>Rhabditomorpha</taxon>
        <taxon>Rhabditoidea</taxon>
        <taxon>Rhabditidae</taxon>
        <taxon>Mesorhabditinae</taxon>
        <taxon>Mesorhabditis</taxon>
    </lineage>
</organism>
<evidence type="ECO:0000313" key="8">
    <source>
        <dbReference type="Proteomes" id="UP001177023"/>
    </source>
</evidence>
<dbReference type="EC" id="2.4.1.-" evidence="6"/>
<evidence type="ECO:0000256" key="6">
    <source>
        <dbReference type="RuleBase" id="RU366017"/>
    </source>
</evidence>
<feature type="non-terminal residue" evidence="7">
    <location>
        <position position="314"/>
    </location>
</feature>
<keyword evidence="8" id="KW-1185">Reference proteome</keyword>
<reference evidence="7" key="1">
    <citation type="submission" date="2023-06" db="EMBL/GenBank/DDBJ databases">
        <authorList>
            <person name="Delattre M."/>
        </authorList>
    </citation>
    <scope>NUCLEOTIDE SEQUENCE</scope>
    <source>
        <strain evidence="7">AF72</strain>
    </source>
</reference>
<keyword evidence="4 6" id="KW-0808">Transferase</keyword>
<evidence type="ECO:0000256" key="5">
    <source>
        <dbReference type="ARBA" id="ARBA00023136"/>
    </source>
</evidence>
<dbReference type="GO" id="GO:0016757">
    <property type="term" value="F:glycosyltransferase activity"/>
    <property type="evidence" value="ECO:0007669"/>
    <property type="project" value="UniProtKB-UniRule"/>
</dbReference>
<dbReference type="Pfam" id="PF01697">
    <property type="entry name" value="Glyco_transf_92"/>
    <property type="match status" value="1"/>
</dbReference>
<comment type="subcellular location">
    <subcellularLocation>
        <location evidence="1">Membrane</location>
        <topology evidence="1">Single-pass membrane protein</topology>
    </subcellularLocation>
</comment>
<keyword evidence="5" id="KW-0472">Membrane</keyword>
<dbReference type="EMBL" id="CATQJA010001786">
    <property type="protein sequence ID" value="CAJ0568679.1"/>
    <property type="molecule type" value="Genomic_DNA"/>
</dbReference>
<comment type="similarity">
    <text evidence="2 6">Belongs to the glycosyltransferase 92 family.</text>
</comment>
<gene>
    <name evidence="7" type="ORF">MSPICULIGERA_LOCUS7193</name>
</gene>
<proteinExistence type="inferred from homology"/>
<sequence length="314" mass="36707">MSPDLITGEELLVYYAFYETRDPAGPRIRIIATGDCHKMKEEQFLVVLADGKTLYIDRIYVIGTAGCAGGPGGHCKMQEMELSTNIFWEKPSQKITIFRQQSFARVKLHRIHTNYIPGITSCNSTPLYWYNDWPRLLIFIEYWRKTDYTVVHDVDEIFYVRNKSDNLLDIVHRYFSTAENPNAGALKLQHSALGFKEPIAPNPWNFGKFQELNFLKSAVPFLKESYEDKIKYIYETRFARIPNMHLIREFFGDKQTVALPDTQVAYLEMRNEDLDQARNHTSRFPEFELFTDSEIQTLRQSLKDIFGDDNPPFR</sequence>